<dbReference type="Pfam" id="PF14058">
    <property type="entry name" value="PcfK"/>
    <property type="match status" value="1"/>
</dbReference>
<dbReference type="Proteomes" id="UP000004001">
    <property type="component" value="Unassembled WGS sequence"/>
</dbReference>
<evidence type="ECO:0000313" key="2">
    <source>
        <dbReference type="EMBL" id="EFA98157.1"/>
    </source>
</evidence>
<sequence>MKGTDNFKRTIQDYLEVRAKTDELFAKSYAKPNKSIDECITYILNEVKRSGCNGFNDDEIFGMAVHYYDEDSIDAGKNINCRIVVNHTIELTEKEKQELKDKARNDFYNEQLAKQRESLKPKKKAEPKVVEPSLFDL</sequence>
<comment type="caution">
    <text evidence="2">The sequence shown here is derived from an EMBL/GenBank/DDBJ whole genome shotgun (WGS) entry which is preliminary data.</text>
</comment>
<dbReference type="RefSeq" id="WP_008122626.1">
    <property type="nucleotide sequence ID" value="NZ_ADEF01000013.1"/>
</dbReference>
<feature type="compositionally biased region" description="Basic and acidic residues" evidence="1">
    <location>
        <begin position="113"/>
        <end position="129"/>
    </location>
</feature>
<evidence type="ECO:0000256" key="1">
    <source>
        <dbReference type="SAM" id="MobiDB-lite"/>
    </source>
</evidence>
<dbReference type="InterPro" id="IPR025624">
    <property type="entry name" value="PcfK"/>
</dbReference>
<reference evidence="2 3" key="1">
    <citation type="submission" date="2009-12" db="EMBL/GenBank/DDBJ databases">
        <title>Genome Sequence of Prevotella timonensis CRIS 5C-B1.</title>
        <authorList>
            <person name="Durkin A.S."/>
            <person name="Madupu R."/>
            <person name="Torralba M."/>
            <person name="Methe B."/>
            <person name="Sutton G."/>
            <person name="Strausberg R.L."/>
            <person name="Nelson K.E."/>
        </authorList>
    </citation>
    <scope>NUCLEOTIDE SEQUENCE [LARGE SCALE GENOMIC DNA]</scope>
    <source>
        <strain evidence="2 3">CRIS 5C-B1</strain>
    </source>
</reference>
<keyword evidence="3" id="KW-1185">Reference proteome</keyword>
<evidence type="ECO:0008006" key="4">
    <source>
        <dbReference type="Google" id="ProtNLM"/>
    </source>
</evidence>
<protein>
    <recommendedName>
        <fullName evidence="4">PcfK-like protein</fullName>
    </recommendedName>
</protein>
<accession>D1VXJ7</accession>
<proteinExistence type="predicted"/>
<evidence type="ECO:0000313" key="3">
    <source>
        <dbReference type="Proteomes" id="UP000004001"/>
    </source>
</evidence>
<organism evidence="2 3">
    <name type="scientific">Hoylesella timonensis CRIS 5C-B1</name>
    <dbReference type="NCBI Taxonomy" id="679189"/>
    <lineage>
        <taxon>Bacteria</taxon>
        <taxon>Pseudomonadati</taxon>
        <taxon>Bacteroidota</taxon>
        <taxon>Bacteroidia</taxon>
        <taxon>Bacteroidales</taxon>
        <taxon>Prevotellaceae</taxon>
        <taxon>Hoylesella</taxon>
    </lineage>
</organism>
<dbReference type="EMBL" id="ADEF01000013">
    <property type="protein sequence ID" value="EFA98157.1"/>
    <property type="molecule type" value="Genomic_DNA"/>
</dbReference>
<dbReference type="eggNOG" id="ENOG502ZAB1">
    <property type="taxonomic scope" value="Bacteria"/>
</dbReference>
<dbReference type="AlphaFoldDB" id="D1VXJ7"/>
<gene>
    <name evidence="2" type="ORF">HMPREF9019_0933</name>
</gene>
<name>D1VXJ7_9BACT</name>
<feature type="region of interest" description="Disordered" evidence="1">
    <location>
        <begin position="113"/>
        <end position="137"/>
    </location>
</feature>